<protein>
    <submittedName>
        <fullName evidence="2">Polysaccharide deacetylase</fullName>
    </submittedName>
</protein>
<dbReference type="AlphaFoldDB" id="A7NRH6"/>
<feature type="domain" description="NodB homology" evidence="1">
    <location>
        <begin position="257"/>
        <end position="425"/>
    </location>
</feature>
<dbReference type="EMBL" id="CP000804">
    <property type="protein sequence ID" value="ABU60172.1"/>
    <property type="molecule type" value="Genomic_DNA"/>
</dbReference>
<dbReference type="Proteomes" id="UP000000263">
    <property type="component" value="Chromosome"/>
</dbReference>
<dbReference type="STRING" id="383372.Rcas_4141"/>
<keyword evidence="3" id="KW-1185">Reference proteome</keyword>
<dbReference type="eggNOG" id="COG0726">
    <property type="taxonomic scope" value="Bacteria"/>
</dbReference>
<evidence type="ECO:0000313" key="2">
    <source>
        <dbReference type="EMBL" id="ABU60172.1"/>
    </source>
</evidence>
<dbReference type="Pfam" id="PF01522">
    <property type="entry name" value="Polysacc_deac_1"/>
    <property type="match status" value="1"/>
</dbReference>
<dbReference type="InterPro" id="IPR011330">
    <property type="entry name" value="Glyco_hydro/deAcase_b/a-brl"/>
</dbReference>
<organism evidence="2 3">
    <name type="scientific">Roseiflexus castenholzii (strain DSM 13941 / HLO8)</name>
    <dbReference type="NCBI Taxonomy" id="383372"/>
    <lineage>
        <taxon>Bacteria</taxon>
        <taxon>Bacillati</taxon>
        <taxon>Chloroflexota</taxon>
        <taxon>Chloroflexia</taxon>
        <taxon>Chloroflexales</taxon>
        <taxon>Roseiflexineae</taxon>
        <taxon>Roseiflexaceae</taxon>
        <taxon>Roseiflexus</taxon>
    </lineage>
</organism>
<reference evidence="2 3" key="1">
    <citation type="submission" date="2007-08" db="EMBL/GenBank/DDBJ databases">
        <title>Complete sequence of Roseiflexus castenholzii DSM 13941.</title>
        <authorList>
            <consortium name="US DOE Joint Genome Institute"/>
            <person name="Copeland A."/>
            <person name="Lucas S."/>
            <person name="Lapidus A."/>
            <person name="Barry K."/>
            <person name="Glavina del Rio T."/>
            <person name="Dalin E."/>
            <person name="Tice H."/>
            <person name="Pitluck S."/>
            <person name="Thompson L.S."/>
            <person name="Brettin T."/>
            <person name="Bruce D."/>
            <person name="Detter J.C."/>
            <person name="Han C."/>
            <person name="Tapia R."/>
            <person name="Schmutz J."/>
            <person name="Larimer F."/>
            <person name="Land M."/>
            <person name="Hauser L."/>
            <person name="Kyrpides N."/>
            <person name="Mikhailova N."/>
            <person name="Bryant D.A."/>
            <person name="Hanada S."/>
            <person name="Tsukatani Y."/>
            <person name="Richardson P."/>
        </authorList>
    </citation>
    <scope>NUCLEOTIDE SEQUENCE [LARGE SCALE GENOMIC DNA]</scope>
    <source>
        <strain evidence="3">DSM 13941 / HLO8</strain>
    </source>
</reference>
<dbReference type="GO" id="GO:0016810">
    <property type="term" value="F:hydrolase activity, acting on carbon-nitrogen (but not peptide) bonds"/>
    <property type="evidence" value="ECO:0007669"/>
    <property type="project" value="InterPro"/>
</dbReference>
<dbReference type="Gene3D" id="2.60.120.260">
    <property type="entry name" value="Galactose-binding domain-like"/>
    <property type="match status" value="1"/>
</dbReference>
<dbReference type="KEGG" id="rca:Rcas_4141"/>
<evidence type="ECO:0000313" key="3">
    <source>
        <dbReference type="Proteomes" id="UP000000263"/>
    </source>
</evidence>
<dbReference type="HOGENOM" id="CLU_457693_0_0_0"/>
<dbReference type="InterPro" id="IPR002509">
    <property type="entry name" value="NODB_dom"/>
</dbReference>
<evidence type="ECO:0000259" key="1">
    <source>
        <dbReference type="Pfam" id="PF01522"/>
    </source>
</evidence>
<dbReference type="SUPFAM" id="SSF88713">
    <property type="entry name" value="Glycoside hydrolase/deacetylase"/>
    <property type="match status" value="1"/>
</dbReference>
<dbReference type="Gene3D" id="3.20.20.370">
    <property type="entry name" value="Glycoside hydrolase/deacetylase"/>
    <property type="match status" value="1"/>
</dbReference>
<proteinExistence type="predicted"/>
<gene>
    <name evidence="2" type="ordered locus">Rcas_4141</name>
</gene>
<accession>A7NRH6</accession>
<dbReference type="RefSeq" id="WP_012122593.1">
    <property type="nucleotide sequence ID" value="NC_009767.1"/>
</dbReference>
<name>A7NRH6_ROSCS</name>
<dbReference type="GO" id="GO:0005975">
    <property type="term" value="P:carbohydrate metabolic process"/>
    <property type="evidence" value="ECO:0007669"/>
    <property type="project" value="InterPro"/>
</dbReference>
<sequence>MTEMWRRAGVMAAIALGVMLIGTSIALTQERLGRCAVVPLLAGDLLAAPDFANLAPGAPSGVLLPVGWSAAATGVQIGDFTVSGRGRSFQLLGIANHLRTPDVAVRPGASYCAVAQALADSVSATQVRLGFHWIDAGGDVLRTDWSGWQEVRRWNGPADVQPWSQIGGGFIAPAGAVRLTVSFHPASDDRIYLDTIRIRPGRFPASGEMPPQSPERPTGVTVLPWPNGARAALSFSFDWETTMGGLIHSRSVDDPNFDQDPVLRGMRMREGVTTTVDLFRPYGIRATYYATGYNFLSGNRERRRFMGDPTFAWANRANRWQTDAWQQQPWFSPDPYGTVATDPAWYFGDLIPILQHEGHDIQSHTFSHLYGGLASAEEWRSDLSEWRAVAAERGVPSARSLAFPWSSSAGMSYANWQALAEAGITSVTRTNWNPRQPQYHLVSREDPHCRPIPGHETILACPDFYLTERSAAQAPDVIERAIAAGGMIDLWAHTEEVVSPAQIAAWSEVVRYAAARRDAGDLWIAPLAEIADRQQAVAQVHVEEHKSEPVNADSFQAAPLRLAVTNRSARNLAGLTLRLPFDAHRATVQHANDAVNPLIRGAMLVFDLAAGETVEVTVWPA</sequence>